<sequence length="146" mass="16618">MTDVIRAKFEELHPNAPSMNQSLREALYAIFKEGWENGAAAAKNPSESVTERHFGFCIPVIESEAGWGSKHDGYMVGFTVEDLKERQKDFERGNTGSYGLYYERPNQYTPVELTEEAFDALMKATEKHCTLWYDCASDFVKGEEND</sequence>
<reference evidence="1" key="1">
    <citation type="submission" date="2024-02" db="EMBL/GenBank/DDBJ databases">
        <title>Klebsiella phages.</title>
        <authorList>
            <person name="Li J."/>
            <person name="Feng Y."/>
            <person name="Zong Z."/>
        </authorList>
    </citation>
    <scope>NUCLEOTIDE SEQUENCE</scope>
</reference>
<dbReference type="EMBL" id="PP357458">
    <property type="protein sequence ID" value="WWT41153.1"/>
    <property type="molecule type" value="Genomic_DNA"/>
</dbReference>
<proteinExistence type="predicted"/>
<organism evidence="1">
    <name type="scientific">Klebsiella phage phi1_175008</name>
    <dbReference type="NCBI Taxonomy" id="3127744"/>
    <lineage>
        <taxon>Viruses</taxon>
        <taxon>Duplodnaviria</taxon>
        <taxon>Heunggongvirae</taxon>
        <taxon>Uroviricota</taxon>
        <taxon>Caudoviricetes</taxon>
        <taxon>Stephanstirmvirinae</taxon>
    </lineage>
</organism>
<name>A0AC61ZT86_9CAUD</name>
<evidence type="ECO:0000313" key="1">
    <source>
        <dbReference type="EMBL" id="WWT41153.1"/>
    </source>
</evidence>
<protein>
    <submittedName>
        <fullName evidence="1">Uncharacterized protein</fullName>
    </submittedName>
</protein>
<accession>A0AC61ZT86</accession>